<comment type="caution">
    <text evidence="2">The sequence shown here is derived from an EMBL/GenBank/DDBJ whole genome shotgun (WGS) entry which is preliminary data.</text>
</comment>
<dbReference type="InterPro" id="IPR005025">
    <property type="entry name" value="FMN_Rdtase-like_dom"/>
</dbReference>
<dbReference type="InterPro" id="IPR050712">
    <property type="entry name" value="NAD(P)H-dep_reductase"/>
</dbReference>
<reference evidence="2 3" key="1">
    <citation type="submission" date="2023-04" db="EMBL/GenBank/DDBJ databases">
        <title>Genome of Basidiobolus ranarum AG-B5.</title>
        <authorList>
            <person name="Stajich J.E."/>
            <person name="Carter-House D."/>
            <person name="Gryganskyi A."/>
        </authorList>
    </citation>
    <scope>NUCLEOTIDE SEQUENCE [LARGE SCALE GENOMIC DNA]</scope>
    <source>
        <strain evidence="2 3">AG-B5</strain>
    </source>
</reference>
<evidence type="ECO:0000313" key="3">
    <source>
        <dbReference type="Proteomes" id="UP001479436"/>
    </source>
</evidence>
<accession>A0ABR2VRZ7</accession>
<keyword evidence="3" id="KW-1185">Reference proteome</keyword>
<dbReference type="PANTHER" id="PTHR30543">
    <property type="entry name" value="CHROMATE REDUCTASE"/>
    <property type="match status" value="1"/>
</dbReference>
<dbReference type="EMBL" id="JASJQH010008026">
    <property type="protein sequence ID" value="KAK9695885.1"/>
    <property type="molecule type" value="Genomic_DNA"/>
</dbReference>
<dbReference type="Gene3D" id="3.40.50.360">
    <property type="match status" value="1"/>
</dbReference>
<feature type="domain" description="NADPH-dependent FMN reductase-like" evidence="1">
    <location>
        <begin position="6"/>
        <end position="146"/>
    </location>
</feature>
<sequence length="191" mass="20550">MTQVFRIAGICGALRKDSWNMKLLLEAKRLAPAGSVVEIIDWSELPIYNGELEEEPPKSVIDFKSKIAACDAIIIATPEYNFSYPGALKNAIDWASRPLGTTNSFSGKAIALMSAGPGAYPGASGGHRAQLHLQQVLSILNTHLVSLPMICVTGSASAFDETTGKLVSEHTQQSIALKLENLINLSKKIKE</sequence>
<dbReference type="InterPro" id="IPR029039">
    <property type="entry name" value="Flavoprotein-like_sf"/>
</dbReference>
<name>A0ABR2VRZ7_9FUNG</name>
<evidence type="ECO:0000259" key="1">
    <source>
        <dbReference type="Pfam" id="PF03358"/>
    </source>
</evidence>
<evidence type="ECO:0000313" key="2">
    <source>
        <dbReference type="EMBL" id="KAK9695885.1"/>
    </source>
</evidence>
<dbReference type="PANTHER" id="PTHR30543:SF21">
    <property type="entry name" value="NAD(P)H-DEPENDENT FMN REDUCTASE LOT6"/>
    <property type="match status" value="1"/>
</dbReference>
<organism evidence="2 3">
    <name type="scientific">Basidiobolus ranarum</name>
    <dbReference type="NCBI Taxonomy" id="34480"/>
    <lineage>
        <taxon>Eukaryota</taxon>
        <taxon>Fungi</taxon>
        <taxon>Fungi incertae sedis</taxon>
        <taxon>Zoopagomycota</taxon>
        <taxon>Entomophthoromycotina</taxon>
        <taxon>Basidiobolomycetes</taxon>
        <taxon>Basidiobolales</taxon>
        <taxon>Basidiobolaceae</taxon>
        <taxon>Basidiobolus</taxon>
    </lineage>
</organism>
<protein>
    <recommendedName>
        <fullName evidence="1">NADPH-dependent FMN reductase-like domain-containing protein</fullName>
    </recommendedName>
</protein>
<proteinExistence type="predicted"/>
<dbReference type="Pfam" id="PF03358">
    <property type="entry name" value="FMN_red"/>
    <property type="match status" value="1"/>
</dbReference>
<dbReference type="SUPFAM" id="SSF52218">
    <property type="entry name" value="Flavoproteins"/>
    <property type="match status" value="1"/>
</dbReference>
<dbReference type="Proteomes" id="UP001479436">
    <property type="component" value="Unassembled WGS sequence"/>
</dbReference>
<gene>
    <name evidence="2" type="ORF">K7432_012751</name>
</gene>